<gene>
    <name evidence="1" type="ORF">LCGC14_1029010</name>
</gene>
<proteinExistence type="predicted"/>
<sequence>MDELTDFLKKSIKKRIIETKLQDLKNKSSKQKKFIKINKGDILY</sequence>
<dbReference type="EMBL" id="LAZR01004162">
    <property type="protein sequence ID" value="KKN11197.1"/>
    <property type="molecule type" value="Genomic_DNA"/>
</dbReference>
<protein>
    <submittedName>
        <fullName evidence="1">Uncharacterized protein</fullName>
    </submittedName>
</protein>
<reference evidence="1" key="1">
    <citation type="journal article" date="2015" name="Nature">
        <title>Complex archaea that bridge the gap between prokaryotes and eukaryotes.</title>
        <authorList>
            <person name="Spang A."/>
            <person name="Saw J.H."/>
            <person name="Jorgensen S.L."/>
            <person name="Zaremba-Niedzwiedzka K."/>
            <person name="Martijn J."/>
            <person name="Lind A.E."/>
            <person name="van Eijk R."/>
            <person name="Schleper C."/>
            <person name="Guy L."/>
            <person name="Ettema T.J."/>
        </authorList>
    </citation>
    <scope>NUCLEOTIDE SEQUENCE</scope>
</reference>
<dbReference type="AlphaFoldDB" id="A0A0F9NGY5"/>
<name>A0A0F9NGY5_9ZZZZ</name>
<evidence type="ECO:0000313" key="1">
    <source>
        <dbReference type="EMBL" id="KKN11197.1"/>
    </source>
</evidence>
<accession>A0A0F9NGY5</accession>
<organism evidence="1">
    <name type="scientific">marine sediment metagenome</name>
    <dbReference type="NCBI Taxonomy" id="412755"/>
    <lineage>
        <taxon>unclassified sequences</taxon>
        <taxon>metagenomes</taxon>
        <taxon>ecological metagenomes</taxon>
    </lineage>
</organism>
<comment type="caution">
    <text evidence="1">The sequence shown here is derived from an EMBL/GenBank/DDBJ whole genome shotgun (WGS) entry which is preliminary data.</text>
</comment>